<proteinExistence type="predicted"/>
<dbReference type="AlphaFoldDB" id="A0A816P9J2"/>
<sequence length="117" mass="13790">MVTTPEKSISQFPANSTFKVPVWSIRRFGNILATELPEPTRRIGSLAMVQETENDDLERDVKLRTLEGDDLKWVSWEERKMMMKEMEKRRFRNGGSESLTVNVLQSMTFYKLFRIKE</sequence>
<dbReference type="EMBL" id="HG994363">
    <property type="protein sequence ID" value="CAF2046186.1"/>
    <property type="molecule type" value="Genomic_DNA"/>
</dbReference>
<dbReference type="Proteomes" id="UP001295469">
    <property type="component" value="Chromosome A09"/>
</dbReference>
<name>A0A816P9J2_BRANA</name>
<accession>A0A816P9J2</accession>
<organism evidence="1">
    <name type="scientific">Brassica napus</name>
    <name type="common">Rape</name>
    <dbReference type="NCBI Taxonomy" id="3708"/>
    <lineage>
        <taxon>Eukaryota</taxon>
        <taxon>Viridiplantae</taxon>
        <taxon>Streptophyta</taxon>
        <taxon>Embryophyta</taxon>
        <taxon>Tracheophyta</taxon>
        <taxon>Spermatophyta</taxon>
        <taxon>Magnoliopsida</taxon>
        <taxon>eudicotyledons</taxon>
        <taxon>Gunneridae</taxon>
        <taxon>Pentapetalae</taxon>
        <taxon>rosids</taxon>
        <taxon>malvids</taxon>
        <taxon>Brassicales</taxon>
        <taxon>Brassicaceae</taxon>
        <taxon>Brassiceae</taxon>
        <taxon>Brassica</taxon>
    </lineage>
</organism>
<gene>
    <name evidence="1" type="ORF">DARMORV10_A09P42290.1</name>
</gene>
<protein>
    <submittedName>
        <fullName evidence="1">(rape) hypothetical protein</fullName>
    </submittedName>
</protein>
<reference evidence="1" key="1">
    <citation type="submission" date="2021-01" db="EMBL/GenBank/DDBJ databases">
        <authorList>
            <consortium name="Genoscope - CEA"/>
            <person name="William W."/>
        </authorList>
    </citation>
    <scope>NUCLEOTIDE SEQUENCE</scope>
</reference>
<evidence type="ECO:0000313" key="1">
    <source>
        <dbReference type="EMBL" id="CAF2046186.1"/>
    </source>
</evidence>